<dbReference type="Gene3D" id="1.10.10.10">
    <property type="entry name" value="Winged helix-like DNA-binding domain superfamily/Winged helix DNA-binding domain"/>
    <property type="match status" value="1"/>
</dbReference>
<evidence type="ECO:0000256" key="1">
    <source>
        <dbReference type="ARBA" id="ARBA00023015"/>
    </source>
</evidence>
<comment type="caution">
    <text evidence="5">The sequence shown here is derived from an EMBL/GenBank/DDBJ whole genome shotgun (WGS) entry which is preliminary data.</text>
</comment>
<evidence type="ECO:0000256" key="2">
    <source>
        <dbReference type="ARBA" id="ARBA00023125"/>
    </source>
</evidence>
<dbReference type="PRINTS" id="PR00038">
    <property type="entry name" value="HTHLUXR"/>
</dbReference>
<keyword evidence="6" id="KW-1185">Reference proteome</keyword>
<dbReference type="SUPFAM" id="SSF75516">
    <property type="entry name" value="Pheromone-binding domain of LuxR-like quorum-sensing transcription factors"/>
    <property type="match status" value="1"/>
</dbReference>
<dbReference type="SMART" id="SM00421">
    <property type="entry name" value="HTH_LUXR"/>
    <property type="match status" value="1"/>
</dbReference>
<evidence type="ECO:0000313" key="6">
    <source>
        <dbReference type="Proteomes" id="UP001595632"/>
    </source>
</evidence>
<proteinExistence type="predicted"/>
<dbReference type="PANTHER" id="PTHR44688:SF16">
    <property type="entry name" value="DNA-BINDING TRANSCRIPTIONAL ACTIVATOR DEVR_DOSR"/>
    <property type="match status" value="1"/>
</dbReference>
<dbReference type="Pfam" id="PF00196">
    <property type="entry name" value="GerE"/>
    <property type="match status" value="1"/>
</dbReference>
<keyword evidence="2" id="KW-0238">DNA-binding</keyword>
<keyword evidence="3" id="KW-0804">Transcription</keyword>
<dbReference type="PANTHER" id="PTHR44688">
    <property type="entry name" value="DNA-BINDING TRANSCRIPTIONAL ACTIVATOR DEVR_DOSR"/>
    <property type="match status" value="1"/>
</dbReference>
<dbReference type="InterPro" id="IPR005143">
    <property type="entry name" value="TF_LuxR_autoind-bd_dom"/>
</dbReference>
<feature type="domain" description="HTH luxR-type" evidence="4">
    <location>
        <begin position="186"/>
        <end position="250"/>
    </location>
</feature>
<dbReference type="InterPro" id="IPR016032">
    <property type="entry name" value="Sig_transdc_resp-reg_C-effctor"/>
</dbReference>
<keyword evidence="1" id="KW-0805">Transcription regulation</keyword>
<evidence type="ECO:0000313" key="5">
    <source>
        <dbReference type="EMBL" id="MFC3143872.1"/>
    </source>
</evidence>
<dbReference type="Pfam" id="PF03472">
    <property type="entry name" value="Autoind_bind"/>
    <property type="match status" value="1"/>
</dbReference>
<dbReference type="Proteomes" id="UP001595632">
    <property type="component" value="Unassembled WGS sequence"/>
</dbReference>
<sequence length="257" mass="28401">MRTPLKVGMTMLDYVERVISSTTMDELWQMHCDAMASYGFTRLIYGMASSRVRSSLGARDDFLILTNIGAGYMDTFINEGLYQHAPMVRWATENSGACSWGWIAEHAEALTSKEQEVVAFNVKHGLTAGYSISFAEVGARNIAAVGLIPAPGVGQDETDAIWEKHGRELIAMNKVLHLKILNLPFPLSRKALTKRQREALEWVGEGKTTQDIGVIMGLTAATVEKHLRLAREALDVETTAQAVVKASMQNQIFRIEA</sequence>
<gene>
    <name evidence="5" type="ORF">ACFOGP_14215</name>
</gene>
<organism evidence="5 6">
    <name type="scientific">Psychromarinibacter halotolerans</name>
    <dbReference type="NCBI Taxonomy" id="1775175"/>
    <lineage>
        <taxon>Bacteria</taxon>
        <taxon>Pseudomonadati</taxon>
        <taxon>Pseudomonadota</taxon>
        <taxon>Alphaproteobacteria</taxon>
        <taxon>Rhodobacterales</taxon>
        <taxon>Paracoccaceae</taxon>
        <taxon>Psychromarinibacter</taxon>
    </lineage>
</organism>
<dbReference type="InterPro" id="IPR036388">
    <property type="entry name" value="WH-like_DNA-bd_sf"/>
</dbReference>
<dbReference type="InterPro" id="IPR000792">
    <property type="entry name" value="Tscrpt_reg_LuxR_C"/>
</dbReference>
<accession>A0ABV7GVP8</accession>
<dbReference type="EMBL" id="JBHRTB010000010">
    <property type="protein sequence ID" value="MFC3143872.1"/>
    <property type="molecule type" value="Genomic_DNA"/>
</dbReference>
<name>A0ABV7GVP8_9RHOB</name>
<reference evidence="6" key="1">
    <citation type="journal article" date="2019" name="Int. J. Syst. Evol. Microbiol.">
        <title>The Global Catalogue of Microorganisms (GCM) 10K type strain sequencing project: providing services to taxonomists for standard genome sequencing and annotation.</title>
        <authorList>
            <consortium name="The Broad Institute Genomics Platform"/>
            <consortium name="The Broad Institute Genome Sequencing Center for Infectious Disease"/>
            <person name="Wu L."/>
            <person name="Ma J."/>
        </authorList>
    </citation>
    <scope>NUCLEOTIDE SEQUENCE [LARGE SCALE GENOMIC DNA]</scope>
    <source>
        <strain evidence="6">KCTC 52366</strain>
    </source>
</reference>
<evidence type="ECO:0000259" key="4">
    <source>
        <dbReference type="PROSITE" id="PS50043"/>
    </source>
</evidence>
<protein>
    <submittedName>
        <fullName evidence="5">LuxR family transcriptional regulator</fullName>
    </submittedName>
</protein>
<dbReference type="RefSeq" id="WP_275631143.1">
    <property type="nucleotide sequence ID" value="NZ_JARGYD010000001.1"/>
</dbReference>
<dbReference type="SUPFAM" id="SSF46894">
    <property type="entry name" value="C-terminal effector domain of the bipartite response regulators"/>
    <property type="match status" value="1"/>
</dbReference>
<evidence type="ECO:0000256" key="3">
    <source>
        <dbReference type="ARBA" id="ARBA00023163"/>
    </source>
</evidence>
<dbReference type="PROSITE" id="PS50043">
    <property type="entry name" value="HTH_LUXR_2"/>
    <property type="match status" value="1"/>
</dbReference>
<dbReference type="Gene3D" id="3.30.450.80">
    <property type="entry name" value="Transcription factor LuxR-like, autoinducer-binding domain"/>
    <property type="match status" value="1"/>
</dbReference>
<dbReference type="CDD" id="cd06170">
    <property type="entry name" value="LuxR_C_like"/>
    <property type="match status" value="1"/>
</dbReference>
<dbReference type="InterPro" id="IPR036693">
    <property type="entry name" value="TF_LuxR_autoind-bd_dom_sf"/>
</dbReference>